<dbReference type="AlphaFoldDB" id="L7UF52"/>
<dbReference type="FunFam" id="3.30.70.270:FF:000001">
    <property type="entry name" value="Diguanylate cyclase domain protein"/>
    <property type="match status" value="1"/>
</dbReference>
<dbReference type="InterPro" id="IPR011006">
    <property type="entry name" value="CheY-like_superfamily"/>
</dbReference>
<dbReference type="GO" id="GO:0000160">
    <property type="term" value="P:phosphorelay signal transduction system"/>
    <property type="evidence" value="ECO:0007669"/>
    <property type="project" value="InterPro"/>
</dbReference>
<evidence type="ECO:0000313" key="6">
    <source>
        <dbReference type="Proteomes" id="UP000011131"/>
    </source>
</evidence>
<dbReference type="Proteomes" id="UP000011131">
    <property type="component" value="Chromosome"/>
</dbReference>
<organism evidence="5 6">
    <name type="scientific">Myxococcus stipitatus (strain DSM 14675 / JCM 12634 / Mx s8)</name>
    <dbReference type="NCBI Taxonomy" id="1278073"/>
    <lineage>
        <taxon>Bacteria</taxon>
        <taxon>Pseudomonadati</taxon>
        <taxon>Myxococcota</taxon>
        <taxon>Myxococcia</taxon>
        <taxon>Myxococcales</taxon>
        <taxon>Cystobacterineae</taxon>
        <taxon>Myxococcaceae</taxon>
        <taxon>Myxococcus</taxon>
    </lineage>
</organism>
<dbReference type="eggNOG" id="COG2204">
    <property type="taxonomic scope" value="Bacteria"/>
</dbReference>
<dbReference type="InterPro" id="IPR001789">
    <property type="entry name" value="Sig_transdc_resp-reg_receiver"/>
</dbReference>
<gene>
    <name evidence="5" type="ordered locus">MYSTI_04949</name>
</gene>
<dbReference type="EC" id="2.7.7.65" evidence="1"/>
<evidence type="ECO:0000256" key="1">
    <source>
        <dbReference type="ARBA" id="ARBA00012528"/>
    </source>
</evidence>
<accession>L7UF52</accession>
<proteinExistence type="predicted"/>
<sequence length="461" mass="50515">MREMARILLVDDEKIARTLYGDYLTGVGHTVTAVGTLQDARQALAADRFDAVVTDLILPGGDGMEVLRHVRERHPGVEVVVITALDKVDPAVRAIKSGAAEYLVKPVAPEALQHAVRRALTTRDLLQENASLRRHVALLEAGQRLATTLDRDKLATATTSALESMAAAGAIVLLERDTNLGLRAQGTRGLPVGTEDTVVAWLRDQLMDARAPRELDVLDVPFERILTFPAVEGDAVLGHAVLFYAKLQAADGAAEAAGYLVRNWALALRNLGRFAAVEDLAYIDDLTRLFNTRYLHLVLDREVQDALQTQRAFSLLFLDLDHFKSINDTHGHLIGSKLLVEAARVVKGCVRDHDVVARFGGDEYVVMLRNTDSGGALKVAERIRRTMETHQFLAREGLALKLSTCIGVASFPEHARDKATLLDLSDRAMYRGKRGTRNVVYMAAQDLEAPPAERRQASTGT</sequence>
<name>L7UF52_MYXSD</name>
<dbReference type="KEGG" id="msd:MYSTI_04949"/>
<dbReference type="SUPFAM" id="SSF55073">
    <property type="entry name" value="Nucleotide cyclase"/>
    <property type="match status" value="1"/>
</dbReference>
<dbReference type="NCBIfam" id="TIGR00254">
    <property type="entry name" value="GGDEF"/>
    <property type="match status" value="1"/>
</dbReference>
<dbReference type="HOGENOM" id="CLU_000445_11_28_7"/>
<dbReference type="Gene3D" id="3.40.50.2300">
    <property type="match status" value="1"/>
</dbReference>
<keyword evidence="2" id="KW-0597">Phosphoprotein</keyword>
<dbReference type="PROSITE" id="PS50887">
    <property type="entry name" value="GGDEF"/>
    <property type="match status" value="1"/>
</dbReference>
<dbReference type="InterPro" id="IPR029787">
    <property type="entry name" value="Nucleotide_cyclase"/>
</dbReference>
<dbReference type="CDD" id="cd00156">
    <property type="entry name" value="REC"/>
    <property type="match status" value="1"/>
</dbReference>
<dbReference type="STRING" id="1278073.MYSTI_04949"/>
<dbReference type="eggNOG" id="COG2199">
    <property type="taxonomic scope" value="Bacteria"/>
</dbReference>
<dbReference type="PATRIC" id="fig|1278073.3.peg.5023"/>
<dbReference type="GO" id="GO:1902201">
    <property type="term" value="P:negative regulation of bacterial-type flagellum-dependent cell motility"/>
    <property type="evidence" value="ECO:0007669"/>
    <property type="project" value="TreeGrafter"/>
</dbReference>
<reference evidence="5 6" key="1">
    <citation type="journal article" date="2013" name="Genome Announc.">
        <title>Complete genome sequence of Myxococcus stipitatus strain DSM 14675, a fruiting myxobacterium.</title>
        <authorList>
            <person name="Huntley S."/>
            <person name="Kneip S."/>
            <person name="Treuner-Lange A."/>
            <person name="Sogaard-Andersen L."/>
        </authorList>
    </citation>
    <scope>NUCLEOTIDE SEQUENCE [LARGE SCALE GENOMIC DNA]</scope>
    <source>
        <strain evidence="6">DSM 14675 / JCM 12634 / Mx s8</strain>
    </source>
</reference>
<dbReference type="InterPro" id="IPR050469">
    <property type="entry name" value="Diguanylate_Cyclase"/>
</dbReference>
<dbReference type="PANTHER" id="PTHR45138">
    <property type="entry name" value="REGULATORY COMPONENTS OF SENSORY TRANSDUCTION SYSTEM"/>
    <property type="match status" value="1"/>
</dbReference>
<feature type="domain" description="GGDEF" evidence="4">
    <location>
        <begin position="311"/>
        <end position="445"/>
    </location>
</feature>
<feature type="modified residue" description="4-aspartylphosphate" evidence="2">
    <location>
        <position position="55"/>
    </location>
</feature>
<dbReference type="PANTHER" id="PTHR45138:SF6">
    <property type="entry name" value="DIGUANYLATE CYCLASE DGCN"/>
    <property type="match status" value="1"/>
</dbReference>
<dbReference type="GO" id="GO:0043709">
    <property type="term" value="P:cell adhesion involved in single-species biofilm formation"/>
    <property type="evidence" value="ECO:0007669"/>
    <property type="project" value="TreeGrafter"/>
</dbReference>
<dbReference type="GO" id="GO:0052621">
    <property type="term" value="F:diguanylate cyclase activity"/>
    <property type="evidence" value="ECO:0007669"/>
    <property type="project" value="UniProtKB-EC"/>
</dbReference>
<dbReference type="SUPFAM" id="SSF52172">
    <property type="entry name" value="CheY-like"/>
    <property type="match status" value="1"/>
</dbReference>
<evidence type="ECO:0000313" key="5">
    <source>
        <dbReference type="EMBL" id="AGC46237.1"/>
    </source>
</evidence>
<dbReference type="EMBL" id="CP004025">
    <property type="protein sequence ID" value="AGC46237.1"/>
    <property type="molecule type" value="Genomic_DNA"/>
</dbReference>
<evidence type="ECO:0000259" key="4">
    <source>
        <dbReference type="PROSITE" id="PS50887"/>
    </source>
</evidence>
<evidence type="ECO:0000256" key="2">
    <source>
        <dbReference type="PROSITE-ProRule" id="PRU00169"/>
    </source>
</evidence>
<dbReference type="Pfam" id="PF00072">
    <property type="entry name" value="Response_reg"/>
    <property type="match status" value="1"/>
</dbReference>
<dbReference type="InterPro" id="IPR043128">
    <property type="entry name" value="Rev_trsase/Diguanyl_cyclase"/>
</dbReference>
<dbReference type="PROSITE" id="PS50110">
    <property type="entry name" value="RESPONSE_REGULATORY"/>
    <property type="match status" value="1"/>
</dbReference>
<dbReference type="SMART" id="SM00448">
    <property type="entry name" value="REC"/>
    <property type="match status" value="1"/>
</dbReference>
<dbReference type="Gene3D" id="3.30.70.270">
    <property type="match status" value="1"/>
</dbReference>
<dbReference type="Pfam" id="PF00990">
    <property type="entry name" value="GGDEF"/>
    <property type="match status" value="1"/>
</dbReference>
<evidence type="ECO:0000259" key="3">
    <source>
        <dbReference type="PROSITE" id="PS50110"/>
    </source>
</evidence>
<dbReference type="GO" id="GO:0005886">
    <property type="term" value="C:plasma membrane"/>
    <property type="evidence" value="ECO:0007669"/>
    <property type="project" value="TreeGrafter"/>
</dbReference>
<protein>
    <recommendedName>
        <fullName evidence="1">diguanylate cyclase</fullName>
        <ecNumber evidence="1">2.7.7.65</ecNumber>
    </recommendedName>
</protein>
<feature type="domain" description="Response regulatory" evidence="3">
    <location>
        <begin position="6"/>
        <end position="120"/>
    </location>
</feature>
<dbReference type="InterPro" id="IPR000160">
    <property type="entry name" value="GGDEF_dom"/>
</dbReference>
<dbReference type="CDD" id="cd01949">
    <property type="entry name" value="GGDEF"/>
    <property type="match status" value="1"/>
</dbReference>
<keyword evidence="6" id="KW-1185">Reference proteome</keyword>
<dbReference type="SMART" id="SM00267">
    <property type="entry name" value="GGDEF"/>
    <property type="match status" value="1"/>
</dbReference>